<proteinExistence type="predicted"/>
<protein>
    <submittedName>
        <fullName evidence="2">Uncharacterized protein</fullName>
    </submittedName>
</protein>
<evidence type="ECO:0000313" key="3">
    <source>
        <dbReference type="Proteomes" id="UP001595764"/>
    </source>
</evidence>
<accession>A0ABV7QGC5</accession>
<name>A0ABV7QGC5_9PSEU</name>
<reference evidence="3" key="1">
    <citation type="journal article" date="2019" name="Int. J. Syst. Evol. Microbiol.">
        <title>The Global Catalogue of Microorganisms (GCM) 10K type strain sequencing project: providing services to taxonomists for standard genome sequencing and annotation.</title>
        <authorList>
            <consortium name="The Broad Institute Genomics Platform"/>
            <consortium name="The Broad Institute Genome Sequencing Center for Infectious Disease"/>
            <person name="Wu L."/>
            <person name="Ma J."/>
        </authorList>
    </citation>
    <scope>NUCLEOTIDE SEQUENCE [LARGE SCALE GENOMIC DNA]</scope>
    <source>
        <strain evidence="3">CGMCC 4.7682</strain>
    </source>
</reference>
<evidence type="ECO:0000256" key="1">
    <source>
        <dbReference type="SAM" id="MobiDB-lite"/>
    </source>
</evidence>
<feature type="region of interest" description="Disordered" evidence="1">
    <location>
        <begin position="1"/>
        <end position="28"/>
    </location>
</feature>
<gene>
    <name evidence="2" type="ORF">ACFORO_19455</name>
</gene>
<sequence>MPGHRSSAAQVSSDRTDQKSPAPSSIPELVIPGNMWDKAGLAALLAAEGADLVLEREQVTARGLRAQLLRLLDR</sequence>
<comment type="caution">
    <text evidence="2">The sequence shown here is derived from an EMBL/GenBank/DDBJ whole genome shotgun (WGS) entry which is preliminary data.</text>
</comment>
<dbReference type="RefSeq" id="WP_377870793.1">
    <property type="nucleotide sequence ID" value="NZ_JBHMAY010000025.1"/>
</dbReference>
<feature type="compositionally biased region" description="Polar residues" evidence="1">
    <location>
        <begin position="7"/>
        <end position="23"/>
    </location>
</feature>
<dbReference type="Proteomes" id="UP001595764">
    <property type="component" value="Unassembled WGS sequence"/>
</dbReference>
<dbReference type="EMBL" id="JBHRWI010000022">
    <property type="protein sequence ID" value="MFC3512358.1"/>
    <property type="molecule type" value="Genomic_DNA"/>
</dbReference>
<keyword evidence="3" id="KW-1185">Reference proteome</keyword>
<organism evidence="2 3">
    <name type="scientific">Amycolatopsis halotolerans</name>
    <dbReference type="NCBI Taxonomy" id="330083"/>
    <lineage>
        <taxon>Bacteria</taxon>
        <taxon>Bacillati</taxon>
        <taxon>Actinomycetota</taxon>
        <taxon>Actinomycetes</taxon>
        <taxon>Pseudonocardiales</taxon>
        <taxon>Pseudonocardiaceae</taxon>
        <taxon>Amycolatopsis</taxon>
    </lineage>
</organism>
<evidence type="ECO:0000313" key="2">
    <source>
        <dbReference type="EMBL" id="MFC3512358.1"/>
    </source>
</evidence>